<dbReference type="AlphaFoldDB" id="A0A8J3PRZ4"/>
<feature type="transmembrane region" description="Helical" evidence="1">
    <location>
        <begin position="69"/>
        <end position="88"/>
    </location>
</feature>
<dbReference type="RefSeq" id="WP_203883171.1">
    <property type="nucleotide sequence ID" value="NZ_BAABHH010000004.1"/>
</dbReference>
<keyword evidence="1" id="KW-0812">Transmembrane</keyword>
<name>A0A8J3PRZ4_9ACTN</name>
<evidence type="ECO:0000313" key="3">
    <source>
        <dbReference type="Proteomes" id="UP000630097"/>
    </source>
</evidence>
<proteinExistence type="predicted"/>
<gene>
    <name evidence="2" type="ORF">Pka01_28540</name>
</gene>
<organism evidence="2 3">
    <name type="scientific">Planotetraspora kaengkrachanensis</name>
    <dbReference type="NCBI Taxonomy" id="575193"/>
    <lineage>
        <taxon>Bacteria</taxon>
        <taxon>Bacillati</taxon>
        <taxon>Actinomycetota</taxon>
        <taxon>Actinomycetes</taxon>
        <taxon>Streptosporangiales</taxon>
        <taxon>Streptosporangiaceae</taxon>
        <taxon>Planotetraspora</taxon>
    </lineage>
</organism>
<evidence type="ECO:0000313" key="2">
    <source>
        <dbReference type="EMBL" id="GIG79727.1"/>
    </source>
</evidence>
<protein>
    <submittedName>
        <fullName evidence="2">Uncharacterized protein</fullName>
    </submittedName>
</protein>
<keyword evidence="3" id="KW-1185">Reference proteome</keyword>
<accession>A0A8J3PRZ4</accession>
<feature type="transmembrane region" description="Helical" evidence="1">
    <location>
        <begin position="108"/>
        <end position="131"/>
    </location>
</feature>
<keyword evidence="1" id="KW-0472">Membrane</keyword>
<feature type="transmembrane region" description="Helical" evidence="1">
    <location>
        <begin position="6"/>
        <end position="24"/>
    </location>
</feature>
<dbReference type="Proteomes" id="UP000630097">
    <property type="component" value="Unassembled WGS sequence"/>
</dbReference>
<comment type="caution">
    <text evidence="2">The sequence shown here is derived from an EMBL/GenBank/DDBJ whole genome shotgun (WGS) entry which is preliminary data.</text>
</comment>
<sequence length="133" mass="14550">MQLAALTVWLVSTLAGLYLMIRWLAEGGLRPQGTKVTRYPRTLIVGHPVLAVAGLVLWVVFLVTHDETYAWAALVVITAVALLGFTMLTRWLGGGRHARGAGSRRPMLAILLHGVTGMSTFVLVMLITTTIRW</sequence>
<dbReference type="EMBL" id="BONV01000010">
    <property type="protein sequence ID" value="GIG79727.1"/>
    <property type="molecule type" value="Genomic_DNA"/>
</dbReference>
<reference evidence="2 3" key="1">
    <citation type="submission" date="2021-01" db="EMBL/GenBank/DDBJ databases">
        <title>Whole genome shotgun sequence of Planotetraspora kaengkrachanensis NBRC 104272.</title>
        <authorList>
            <person name="Komaki H."/>
            <person name="Tamura T."/>
        </authorList>
    </citation>
    <scope>NUCLEOTIDE SEQUENCE [LARGE SCALE GENOMIC DNA]</scope>
    <source>
        <strain evidence="2 3">NBRC 104272</strain>
    </source>
</reference>
<keyword evidence="1" id="KW-1133">Transmembrane helix</keyword>
<feature type="transmembrane region" description="Helical" evidence="1">
    <location>
        <begin position="44"/>
        <end position="63"/>
    </location>
</feature>
<evidence type="ECO:0000256" key="1">
    <source>
        <dbReference type="SAM" id="Phobius"/>
    </source>
</evidence>